<reference evidence="2" key="2">
    <citation type="journal article" date="2021" name="PeerJ">
        <title>Extensive microbial diversity within the chicken gut microbiome revealed by metagenomics and culture.</title>
        <authorList>
            <person name="Gilroy R."/>
            <person name="Ravi A."/>
            <person name="Getino M."/>
            <person name="Pursley I."/>
            <person name="Horton D.L."/>
            <person name="Alikhan N.F."/>
            <person name="Baker D."/>
            <person name="Gharbi K."/>
            <person name="Hall N."/>
            <person name="Watson M."/>
            <person name="Adriaenssens E.M."/>
            <person name="Foster-Nyarko E."/>
            <person name="Jarju S."/>
            <person name="Secka A."/>
            <person name="Antonio M."/>
            <person name="Oren A."/>
            <person name="Chaudhuri R.R."/>
            <person name="La Ragione R."/>
            <person name="Hildebrand F."/>
            <person name="Pallen M.J."/>
        </authorList>
    </citation>
    <scope>NUCLEOTIDE SEQUENCE</scope>
    <source>
        <strain evidence="2">CHK136-897</strain>
    </source>
</reference>
<evidence type="ECO:0008006" key="4">
    <source>
        <dbReference type="Google" id="ProtNLM"/>
    </source>
</evidence>
<name>A0A9D1SMH8_9PROT</name>
<reference evidence="2" key="1">
    <citation type="submission" date="2020-10" db="EMBL/GenBank/DDBJ databases">
        <authorList>
            <person name="Gilroy R."/>
        </authorList>
    </citation>
    <scope>NUCLEOTIDE SEQUENCE</scope>
    <source>
        <strain evidence="2">CHK136-897</strain>
    </source>
</reference>
<evidence type="ECO:0000313" key="2">
    <source>
        <dbReference type="EMBL" id="HIU65108.1"/>
    </source>
</evidence>
<gene>
    <name evidence="2" type="ORF">IAC63_00505</name>
</gene>
<keyword evidence="1" id="KW-0732">Signal</keyword>
<evidence type="ECO:0000256" key="1">
    <source>
        <dbReference type="SAM" id="SignalP"/>
    </source>
</evidence>
<dbReference type="AlphaFoldDB" id="A0A9D1SMH8"/>
<comment type="caution">
    <text evidence="2">The sequence shown here is derived from an EMBL/GenBank/DDBJ whole genome shotgun (WGS) entry which is preliminary data.</text>
</comment>
<feature type="signal peptide" evidence="1">
    <location>
        <begin position="1"/>
        <end position="22"/>
    </location>
</feature>
<dbReference type="EMBL" id="DVNO01000003">
    <property type="protein sequence ID" value="HIU65108.1"/>
    <property type="molecule type" value="Genomic_DNA"/>
</dbReference>
<protein>
    <recommendedName>
        <fullName evidence="4">Secreted protein</fullName>
    </recommendedName>
</protein>
<evidence type="ECO:0000313" key="3">
    <source>
        <dbReference type="Proteomes" id="UP000824142"/>
    </source>
</evidence>
<dbReference type="Proteomes" id="UP000824142">
    <property type="component" value="Unassembled WGS sequence"/>
</dbReference>
<proteinExistence type="predicted"/>
<organism evidence="2 3">
    <name type="scientific">Candidatus Enterousia avicola</name>
    <dbReference type="NCBI Taxonomy" id="2840787"/>
    <lineage>
        <taxon>Bacteria</taxon>
        <taxon>Pseudomonadati</taxon>
        <taxon>Pseudomonadota</taxon>
        <taxon>Alphaproteobacteria</taxon>
        <taxon>Candidatus Enterousia</taxon>
    </lineage>
</organism>
<accession>A0A9D1SMH8</accession>
<feature type="chain" id="PRO_5039699784" description="Secreted protein" evidence="1">
    <location>
        <begin position="23"/>
        <end position="129"/>
    </location>
</feature>
<sequence>MKKIFLLCLFACAIGTCINAYADGYVETETVNTYEKLYIDTVTYYDTAYIVPAPKPVVKPTPCRHASSLNVARGCDCNKPATKQLAPVRVKTYTEVIDHYQIYEPVVTYKPAGTYTTRRYVEPCNKFAK</sequence>